<name>A0A478FPK3_9MOLU</name>
<organism evidence="2 3">
    <name type="scientific">Candidatus Mycoplasma haematohominis</name>
    <dbReference type="NCBI Taxonomy" id="1494318"/>
    <lineage>
        <taxon>Bacteria</taxon>
        <taxon>Bacillati</taxon>
        <taxon>Mycoplasmatota</taxon>
        <taxon>Mollicutes</taxon>
        <taxon>Mycoplasmataceae</taxon>
        <taxon>Mycoplasma</taxon>
    </lineage>
</organism>
<reference evidence="2 3" key="1">
    <citation type="submission" date="2019-01" db="EMBL/GenBank/DDBJ databases">
        <title>Draft genome sequences of Candidatus Mycoplasma haemohominis SWG34-3 identified from a patient with pyrexia, anemia and liver dysfunction.</title>
        <authorList>
            <person name="Sekizuka T."/>
            <person name="Hattori N."/>
            <person name="Katano H."/>
            <person name="Takuma T."/>
            <person name="Ito T."/>
            <person name="Arai N."/>
            <person name="Yanai R."/>
            <person name="Ishii S."/>
            <person name="Miura Y."/>
            <person name="Tokunaga T."/>
            <person name="Watanabe H."/>
            <person name="Nomura N."/>
            <person name="Eguchi J."/>
            <person name="Arai T."/>
            <person name="Hasegawa H."/>
            <person name="Nakamaki T."/>
            <person name="Wakita T."/>
            <person name="Niki Y."/>
            <person name="Kuroda M."/>
        </authorList>
    </citation>
    <scope>NUCLEOTIDE SEQUENCE [LARGE SCALE GENOMIC DNA]</scope>
    <source>
        <strain evidence="2">SWG34-3</strain>
    </source>
</reference>
<evidence type="ECO:0000256" key="1">
    <source>
        <dbReference type="SAM" id="Phobius"/>
    </source>
</evidence>
<sequence length="147" mass="17692">MVLSKEIKDQVVKYMNLSNYLLMFWWFILIFIFMFPVVIMMFWKDVDETAGFIYPWIICLLIFIVIFLLATIHNCFVAWKCYSGLRAEDKQFRHPFTVKLRQMKWCVLITVLFPISVLTMFLFTFLFFDLKKINDLENKGLLDSPTE</sequence>
<evidence type="ECO:0000313" key="3">
    <source>
        <dbReference type="Proteomes" id="UP000324831"/>
    </source>
</evidence>
<dbReference type="AlphaFoldDB" id="A0A478FPK3"/>
<feature type="transmembrane region" description="Helical" evidence="1">
    <location>
        <begin position="20"/>
        <end position="43"/>
    </location>
</feature>
<feature type="transmembrane region" description="Helical" evidence="1">
    <location>
        <begin position="55"/>
        <end position="82"/>
    </location>
</feature>
<feature type="transmembrane region" description="Helical" evidence="1">
    <location>
        <begin position="103"/>
        <end position="128"/>
    </location>
</feature>
<keyword evidence="1" id="KW-0472">Membrane</keyword>
<dbReference type="EMBL" id="BIMN01000001">
    <property type="protein sequence ID" value="GCE63368.1"/>
    <property type="molecule type" value="Genomic_DNA"/>
</dbReference>
<protein>
    <submittedName>
        <fullName evidence="2">Uncharacterized protein</fullName>
    </submittedName>
</protein>
<comment type="caution">
    <text evidence="2">The sequence shown here is derived from an EMBL/GenBank/DDBJ whole genome shotgun (WGS) entry which is preliminary data.</text>
</comment>
<gene>
    <name evidence="2" type="ORF">MHSWG343_03640</name>
</gene>
<keyword evidence="1" id="KW-0812">Transmembrane</keyword>
<accession>A0A478FPK3</accession>
<dbReference type="Proteomes" id="UP000324831">
    <property type="component" value="Unassembled WGS sequence"/>
</dbReference>
<keyword evidence="1" id="KW-1133">Transmembrane helix</keyword>
<evidence type="ECO:0000313" key="2">
    <source>
        <dbReference type="EMBL" id="GCE63368.1"/>
    </source>
</evidence>
<proteinExistence type="predicted"/>